<dbReference type="InterPro" id="IPR032710">
    <property type="entry name" value="NTF2-like_dom_sf"/>
</dbReference>
<proteinExistence type="predicted"/>
<dbReference type="InterPro" id="IPR037401">
    <property type="entry name" value="SnoaL-like"/>
</dbReference>
<feature type="domain" description="SnoaL-like" evidence="1">
    <location>
        <begin position="11"/>
        <end position="112"/>
    </location>
</feature>
<organism evidence="2 3">
    <name type="scientific">Candidatus Nitrospira inopinata</name>
    <dbReference type="NCBI Taxonomy" id="1715989"/>
    <lineage>
        <taxon>Bacteria</taxon>
        <taxon>Pseudomonadati</taxon>
        <taxon>Nitrospirota</taxon>
        <taxon>Nitrospiria</taxon>
        <taxon>Nitrospirales</taxon>
        <taxon>Nitrospiraceae</taxon>
        <taxon>Nitrospira</taxon>
    </lineage>
</organism>
<evidence type="ECO:0000313" key="3">
    <source>
        <dbReference type="Proteomes" id="UP000066284"/>
    </source>
</evidence>
<dbReference type="Proteomes" id="UP000066284">
    <property type="component" value="Chromosome 1"/>
</dbReference>
<name>A0A0S4KQV6_9BACT</name>
<dbReference type="AlphaFoldDB" id="A0A0S4KQV6"/>
<dbReference type="STRING" id="1715989.NITINOP_1168"/>
<dbReference type="Gene3D" id="3.10.450.50">
    <property type="match status" value="1"/>
</dbReference>
<sequence length="128" mass="14081">MERSDPLHTIARLVAAMNACDLDAALALFDPEAAFVIRPDTVVKGTPEIRRALESFMALKPSLTIEAQQLVQCGDIAQYCARWNLRGVDSTNVPIQLGGRSSSILRRRSDGTWLFLVDNPWGTDIVPS</sequence>
<keyword evidence="3" id="KW-1185">Reference proteome</keyword>
<accession>A0A0S4KQV6</accession>
<dbReference type="RefSeq" id="WP_062483989.1">
    <property type="nucleotide sequence ID" value="NZ_LN885086.1"/>
</dbReference>
<dbReference type="SUPFAM" id="SSF54427">
    <property type="entry name" value="NTF2-like"/>
    <property type="match status" value="1"/>
</dbReference>
<gene>
    <name evidence="2" type="ORF">NITINOP_1168</name>
</gene>
<evidence type="ECO:0000259" key="1">
    <source>
        <dbReference type="Pfam" id="PF12680"/>
    </source>
</evidence>
<dbReference type="Pfam" id="PF12680">
    <property type="entry name" value="SnoaL_2"/>
    <property type="match status" value="1"/>
</dbReference>
<dbReference type="EMBL" id="LN885086">
    <property type="protein sequence ID" value="CUQ66143.1"/>
    <property type="molecule type" value="Genomic_DNA"/>
</dbReference>
<dbReference type="KEGG" id="nio:NITINOP_1168"/>
<evidence type="ECO:0000313" key="2">
    <source>
        <dbReference type="EMBL" id="CUQ66143.1"/>
    </source>
</evidence>
<reference evidence="3" key="1">
    <citation type="submission" date="2015-09" db="EMBL/GenBank/DDBJ databases">
        <authorList>
            <person name="Daims H."/>
        </authorList>
    </citation>
    <scope>NUCLEOTIDE SEQUENCE [LARGE SCALE GENOMIC DNA]</scope>
</reference>
<protein>
    <recommendedName>
        <fullName evidence="1">SnoaL-like domain-containing protein</fullName>
    </recommendedName>
</protein>
<dbReference type="OrthoDB" id="1633822at2"/>